<dbReference type="AlphaFoldDB" id="A0A1R4EGN2"/>
<feature type="transmembrane region" description="Helical" evidence="1">
    <location>
        <begin position="72"/>
        <end position="91"/>
    </location>
</feature>
<keyword evidence="1" id="KW-0812">Transmembrane</keyword>
<evidence type="ECO:0000313" key="3">
    <source>
        <dbReference type="Proteomes" id="UP000188169"/>
    </source>
</evidence>
<keyword evidence="1" id="KW-1133">Transmembrane helix</keyword>
<feature type="transmembrane region" description="Helical" evidence="1">
    <location>
        <begin position="45"/>
        <end position="66"/>
    </location>
</feature>
<reference evidence="3" key="1">
    <citation type="submission" date="2017-02" db="EMBL/GenBank/DDBJ databases">
        <authorList>
            <person name="Mornico D."/>
        </authorList>
    </citation>
    <scope>NUCLEOTIDE SEQUENCE [LARGE SCALE GENOMIC DNA]</scope>
</reference>
<feature type="transmembrane region" description="Helical" evidence="1">
    <location>
        <begin position="12"/>
        <end position="33"/>
    </location>
</feature>
<feature type="transmembrane region" description="Helical" evidence="1">
    <location>
        <begin position="112"/>
        <end position="134"/>
    </location>
</feature>
<dbReference type="Proteomes" id="UP000188169">
    <property type="component" value="Unassembled WGS sequence"/>
</dbReference>
<keyword evidence="3" id="KW-1185">Reference proteome</keyword>
<protein>
    <submittedName>
        <fullName evidence="2">Uncharacterized protein</fullName>
    </submittedName>
</protein>
<name>A0A1R4EGN2_9GAMM</name>
<dbReference type="STRING" id="1945520.A1019T_01555"/>
<evidence type="ECO:0000256" key="1">
    <source>
        <dbReference type="SAM" id="Phobius"/>
    </source>
</evidence>
<dbReference type="OrthoDB" id="6647782at2"/>
<gene>
    <name evidence="2" type="ORF">A1019T_01555</name>
</gene>
<dbReference type="EMBL" id="FUGD01000089">
    <property type="protein sequence ID" value="SJM37579.1"/>
    <property type="molecule type" value="Genomic_DNA"/>
</dbReference>
<organism evidence="2 3">
    <name type="scientific">Psychrobacter pasteurii</name>
    <dbReference type="NCBI Taxonomy" id="1945520"/>
    <lineage>
        <taxon>Bacteria</taxon>
        <taxon>Pseudomonadati</taxon>
        <taxon>Pseudomonadota</taxon>
        <taxon>Gammaproteobacteria</taxon>
        <taxon>Moraxellales</taxon>
        <taxon>Moraxellaceae</taxon>
        <taxon>Psychrobacter</taxon>
    </lineage>
</organism>
<evidence type="ECO:0000313" key="2">
    <source>
        <dbReference type="EMBL" id="SJM37579.1"/>
    </source>
</evidence>
<dbReference type="RefSeq" id="WP_077448971.1">
    <property type="nucleotide sequence ID" value="NZ_FUGD01000089.1"/>
</dbReference>
<sequence length="139" mass="15764">MDTQWLAHIDPPSIYIALSAVVALLIWTEGQMLKKTEGKLPKSKFFHISSIIDTSWLFVSIAVFYLMDFKSIEMAVPVAYWIYTIAGWVYGSRLLKRTGLPNSPEELVIPKPYIAFSQSFATTYFALCVFVLLFSKLIG</sequence>
<keyword evidence="1" id="KW-0472">Membrane</keyword>
<proteinExistence type="predicted"/>
<accession>A0A1R4EGN2</accession>